<dbReference type="RefSeq" id="WP_160628250.1">
    <property type="nucleotide sequence ID" value="NZ_CP047593.1"/>
</dbReference>
<dbReference type="AlphaFoldDB" id="A0A6P1M5S8"/>
<keyword evidence="1" id="KW-0812">Transmembrane</keyword>
<keyword evidence="3" id="KW-1185">Reference proteome</keyword>
<accession>A0A6P1M5S8</accession>
<feature type="transmembrane region" description="Helical" evidence="1">
    <location>
        <begin position="136"/>
        <end position="156"/>
    </location>
</feature>
<keyword evidence="1" id="KW-0472">Membrane</keyword>
<gene>
    <name evidence="2" type="ORF">GT409_06910</name>
</gene>
<feature type="transmembrane region" description="Helical" evidence="1">
    <location>
        <begin position="88"/>
        <end position="106"/>
    </location>
</feature>
<protein>
    <submittedName>
        <fullName evidence="2">Uncharacterized protein</fullName>
    </submittedName>
</protein>
<evidence type="ECO:0000256" key="1">
    <source>
        <dbReference type="SAM" id="Phobius"/>
    </source>
</evidence>
<sequence>MNLRSQIFREVQTRLNAGESKAVVYDALKTKFHASSVERSLAQWPLPEAKKRNRHRNVPLIVIAIFFTLLKLLQLVGIFQTLEAGQRAAFLPLAALPVIIYAYIIYGIRNYNLIGYLLLLLMSIRNLLNIAQAGTFSSKTMILAALSVAAIVLTLIQKRKLFPNTSWFLRHKKDADGNIIF</sequence>
<evidence type="ECO:0000313" key="2">
    <source>
        <dbReference type="EMBL" id="QHI69191.1"/>
    </source>
</evidence>
<dbReference type="KEGG" id="taer:GT409_06910"/>
<feature type="transmembrane region" description="Helical" evidence="1">
    <location>
        <begin position="60"/>
        <end position="82"/>
    </location>
</feature>
<proteinExistence type="predicted"/>
<dbReference type="EMBL" id="CP047593">
    <property type="protein sequence ID" value="QHI69191.1"/>
    <property type="molecule type" value="Genomic_DNA"/>
</dbReference>
<dbReference type="Proteomes" id="UP000464954">
    <property type="component" value="Chromosome"/>
</dbReference>
<organism evidence="2 3">
    <name type="scientific">Tichowtungia aerotolerans</name>
    <dbReference type="NCBI Taxonomy" id="2697043"/>
    <lineage>
        <taxon>Bacteria</taxon>
        <taxon>Pseudomonadati</taxon>
        <taxon>Kiritimatiellota</taxon>
        <taxon>Tichowtungiia</taxon>
        <taxon>Tichowtungiales</taxon>
        <taxon>Tichowtungiaceae</taxon>
        <taxon>Tichowtungia</taxon>
    </lineage>
</organism>
<feature type="transmembrane region" description="Helical" evidence="1">
    <location>
        <begin position="113"/>
        <end position="130"/>
    </location>
</feature>
<name>A0A6P1M5S8_9BACT</name>
<evidence type="ECO:0000313" key="3">
    <source>
        <dbReference type="Proteomes" id="UP000464954"/>
    </source>
</evidence>
<keyword evidence="1" id="KW-1133">Transmembrane helix</keyword>
<reference evidence="2 3" key="1">
    <citation type="submission" date="2020-01" db="EMBL/GenBank/DDBJ databases">
        <title>Ponticoccus aerotolerans gen. nov., sp. nov., an anaerobic bacterium and proposal of Ponticoccusceae fam. nov., Ponticoccusles ord. nov. and Ponticoccuse classis nov. in the phylum Kiritimatiellaeota.</title>
        <authorList>
            <person name="Zhou L.Y."/>
            <person name="Du Z.J."/>
        </authorList>
    </citation>
    <scope>NUCLEOTIDE SEQUENCE [LARGE SCALE GENOMIC DNA]</scope>
    <source>
        <strain evidence="2 3">S-5007</strain>
    </source>
</reference>